<evidence type="ECO:0000313" key="1">
    <source>
        <dbReference type="EMBL" id="GLB49868.1"/>
    </source>
</evidence>
<evidence type="ECO:0008006" key="3">
    <source>
        <dbReference type="Google" id="ProtNLM"/>
    </source>
</evidence>
<accession>A0ABQ5MKD2</accession>
<organism evidence="1 2">
    <name type="scientific">Neptunitalea lumnitzerae</name>
    <dbReference type="NCBI Taxonomy" id="2965509"/>
    <lineage>
        <taxon>Bacteria</taxon>
        <taxon>Pseudomonadati</taxon>
        <taxon>Bacteroidota</taxon>
        <taxon>Flavobacteriia</taxon>
        <taxon>Flavobacteriales</taxon>
        <taxon>Flavobacteriaceae</taxon>
        <taxon>Neptunitalea</taxon>
    </lineage>
</organism>
<gene>
    <name evidence="1" type="ORF">Y10_22360</name>
</gene>
<evidence type="ECO:0000313" key="2">
    <source>
        <dbReference type="Proteomes" id="UP001143543"/>
    </source>
</evidence>
<protein>
    <recommendedName>
        <fullName evidence="3">YtkA-like domain-containing protein</fullName>
    </recommendedName>
</protein>
<dbReference type="Proteomes" id="UP001143543">
    <property type="component" value="Unassembled WGS sequence"/>
</dbReference>
<keyword evidence="2" id="KW-1185">Reference proteome</keyword>
<sequence>MVITACTLDKIDYEAELATAIPQAYEFEEVVLIESNGYRIEIEALNGTFYKGYNELHFTVTNMSNNQTVDDAAITWLPIRQLNTAAYSCPHSYNVLYDATNGYYSGYSVFDYESGLEGTWEFYMSVEINGELFTIQQGIEVMAQPNMNLNMTTFTGADGISYYIALVAPVSPSVAENDLVAGIYQYNQPEEPAGVFPDPSQFSFSEVQGATVLLDPRMPEASMGNHSSPNNEDLTQMTEGLYHGVVNYTMTGNWTLNFMFLDADGNLLAGTEVPTDFTPGIEGAKSELYIDILF</sequence>
<reference evidence="1" key="1">
    <citation type="submission" date="2022-07" db="EMBL/GenBank/DDBJ databases">
        <title>Taxonomy of Novel Oxalotrophic and Methylotrophic Bacteria.</title>
        <authorList>
            <person name="Sahin N."/>
            <person name="Tani A."/>
        </authorList>
    </citation>
    <scope>NUCLEOTIDE SEQUENCE</scope>
    <source>
        <strain evidence="1">Y10</strain>
    </source>
</reference>
<comment type="caution">
    <text evidence="1">The sequence shown here is derived from an EMBL/GenBank/DDBJ whole genome shotgun (WGS) entry which is preliminary data.</text>
</comment>
<proteinExistence type="predicted"/>
<dbReference type="EMBL" id="BRVO01000002">
    <property type="protein sequence ID" value="GLB49868.1"/>
    <property type="molecule type" value="Genomic_DNA"/>
</dbReference>
<name>A0ABQ5MKD2_9FLAO</name>